<keyword evidence="2 3" id="KW-0479">Metal-binding</keyword>
<evidence type="ECO:0000256" key="3">
    <source>
        <dbReference type="PIRSR" id="PIRSR607837-1"/>
    </source>
</evidence>
<evidence type="ECO:0000256" key="1">
    <source>
        <dbReference type="ARBA" id="ARBA00008635"/>
    </source>
</evidence>
<protein>
    <submittedName>
        <fullName evidence="4">DinB family protein</fullName>
    </submittedName>
</protein>
<organism evidence="4 5">
    <name type="scientific">Undibacterium fentianense</name>
    <dbReference type="NCBI Taxonomy" id="2828728"/>
    <lineage>
        <taxon>Bacteria</taxon>
        <taxon>Pseudomonadati</taxon>
        <taxon>Pseudomonadota</taxon>
        <taxon>Betaproteobacteria</taxon>
        <taxon>Burkholderiales</taxon>
        <taxon>Oxalobacteraceae</taxon>
        <taxon>Undibacterium</taxon>
    </lineage>
</organism>
<dbReference type="InterPro" id="IPR007837">
    <property type="entry name" value="DinB"/>
</dbReference>
<sequence length="177" mass="20426">MSLKKHVQLMASYNQWMNEKLYLAASQLDEVALHLNRGAFFGSIYLTLNHIAVADTIWLKRLSANFLPDSGLPDSRQFRDIHRLDAPLFDNFQDLYDYRIEIDRILISIGDLVDEAMLLDSVHYHDLKGHPFSKNLFSLLMHLFNHQTHHRGQITTMLNQIQVDIGVTDLNALIPSN</sequence>
<feature type="binding site" evidence="3">
    <location>
        <position position="150"/>
    </location>
    <ligand>
        <name>a divalent metal cation</name>
        <dbReference type="ChEBI" id="CHEBI:60240"/>
    </ligand>
</feature>
<gene>
    <name evidence="4" type="ORF">KDM90_14710</name>
</gene>
<dbReference type="InterPro" id="IPR034660">
    <property type="entry name" value="DinB/YfiT-like"/>
</dbReference>
<proteinExistence type="inferred from homology"/>
<dbReference type="EMBL" id="JAGSPJ010000006">
    <property type="protein sequence ID" value="MBR7801257.1"/>
    <property type="molecule type" value="Genomic_DNA"/>
</dbReference>
<dbReference type="GO" id="GO:0046872">
    <property type="term" value="F:metal ion binding"/>
    <property type="evidence" value="ECO:0007669"/>
    <property type="project" value="UniProtKB-KW"/>
</dbReference>
<evidence type="ECO:0000313" key="4">
    <source>
        <dbReference type="EMBL" id="MBR7801257.1"/>
    </source>
</evidence>
<dbReference type="PANTHER" id="PTHR37302:SF1">
    <property type="entry name" value="PROTEIN DINB"/>
    <property type="match status" value="1"/>
</dbReference>
<accession>A0A941IGD4</accession>
<comment type="caution">
    <text evidence="4">The sequence shown here is derived from an EMBL/GenBank/DDBJ whole genome shotgun (WGS) entry which is preliminary data.</text>
</comment>
<feature type="binding site" evidence="3">
    <location>
        <position position="50"/>
    </location>
    <ligand>
        <name>a divalent metal cation</name>
        <dbReference type="ChEBI" id="CHEBI:60240"/>
    </ligand>
</feature>
<dbReference type="AlphaFoldDB" id="A0A941IGD4"/>
<dbReference type="PANTHER" id="PTHR37302">
    <property type="entry name" value="SLR1116 PROTEIN"/>
    <property type="match status" value="1"/>
</dbReference>
<feature type="binding site" evidence="3">
    <location>
        <position position="146"/>
    </location>
    <ligand>
        <name>a divalent metal cation</name>
        <dbReference type="ChEBI" id="CHEBI:60240"/>
    </ligand>
</feature>
<dbReference type="SUPFAM" id="SSF109854">
    <property type="entry name" value="DinB/YfiT-like putative metalloenzymes"/>
    <property type="match status" value="1"/>
</dbReference>
<name>A0A941IGD4_9BURK</name>
<dbReference type="RefSeq" id="WP_212676373.1">
    <property type="nucleotide sequence ID" value="NZ_JAGSPJ010000006.1"/>
</dbReference>
<evidence type="ECO:0000313" key="5">
    <source>
        <dbReference type="Proteomes" id="UP000678545"/>
    </source>
</evidence>
<keyword evidence="5" id="KW-1185">Reference proteome</keyword>
<dbReference type="Gene3D" id="1.20.120.450">
    <property type="entry name" value="dinb family like domain"/>
    <property type="match status" value="1"/>
</dbReference>
<evidence type="ECO:0000256" key="2">
    <source>
        <dbReference type="ARBA" id="ARBA00022723"/>
    </source>
</evidence>
<reference evidence="4" key="1">
    <citation type="submission" date="2021-04" db="EMBL/GenBank/DDBJ databases">
        <title>novel species isolated from subtropical streams in China.</title>
        <authorList>
            <person name="Lu H."/>
        </authorList>
    </citation>
    <scope>NUCLEOTIDE SEQUENCE</scope>
    <source>
        <strain evidence="4">FT137W</strain>
    </source>
</reference>
<comment type="similarity">
    <text evidence="1">Belongs to the DinB family.</text>
</comment>
<dbReference type="Proteomes" id="UP000678545">
    <property type="component" value="Unassembled WGS sequence"/>
</dbReference>
<dbReference type="Pfam" id="PF05163">
    <property type="entry name" value="DinB"/>
    <property type="match status" value="1"/>
</dbReference>